<keyword evidence="1" id="KW-0732">Signal</keyword>
<dbReference type="EMBL" id="ML996567">
    <property type="protein sequence ID" value="KAF2760902.1"/>
    <property type="molecule type" value="Genomic_DNA"/>
</dbReference>
<dbReference type="AlphaFoldDB" id="A0A6A6WDJ2"/>
<gene>
    <name evidence="2" type="ORF">EJ05DRAFT_473490</name>
</gene>
<keyword evidence="3" id="KW-1185">Reference proteome</keyword>
<dbReference type="Proteomes" id="UP000799437">
    <property type="component" value="Unassembled WGS sequence"/>
</dbReference>
<dbReference type="RefSeq" id="XP_033603353.1">
    <property type="nucleotide sequence ID" value="XM_033743411.1"/>
</dbReference>
<name>A0A6A6WDJ2_9PEZI</name>
<evidence type="ECO:0008006" key="4">
    <source>
        <dbReference type="Google" id="ProtNLM"/>
    </source>
</evidence>
<reference evidence="2" key="1">
    <citation type="journal article" date="2020" name="Stud. Mycol.">
        <title>101 Dothideomycetes genomes: a test case for predicting lifestyles and emergence of pathogens.</title>
        <authorList>
            <person name="Haridas S."/>
            <person name="Albert R."/>
            <person name="Binder M."/>
            <person name="Bloem J."/>
            <person name="Labutti K."/>
            <person name="Salamov A."/>
            <person name="Andreopoulos B."/>
            <person name="Baker S."/>
            <person name="Barry K."/>
            <person name="Bills G."/>
            <person name="Bluhm B."/>
            <person name="Cannon C."/>
            <person name="Castanera R."/>
            <person name="Culley D."/>
            <person name="Daum C."/>
            <person name="Ezra D."/>
            <person name="Gonzalez J."/>
            <person name="Henrissat B."/>
            <person name="Kuo A."/>
            <person name="Liang C."/>
            <person name="Lipzen A."/>
            <person name="Lutzoni F."/>
            <person name="Magnuson J."/>
            <person name="Mondo S."/>
            <person name="Nolan M."/>
            <person name="Ohm R."/>
            <person name="Pangilinan J."/>
            <person name="Park H.-J."/>
            <person name="Ramirez L."/>
            <person name="Alfaro M."/>
            <person name="Sun H."/>
            <person name="Tritt A."/>
            <person name="Yoshinaga Y."/>
            <person name="Zwiers L.-H."/>
            <person name="Turgeon B."/>
            <person name="Goodwin S."/>
            <person name="Spatafora J."/>
            <person name="Crous P."/>
            <person name="Grigoriev I."/>
        </authorList>
    </citation>
    <scope>NUCLEOTIDE SEQUENCE</scope>
    <source>
        <strain evidence="2">CBS 121739</strain>
    </source>
</reference>
<sequence>MQLLTLFPLICARRHTLSSCAPRPYPNLTTYLGNLGHVSKALAWMQFQLPFKRQATSGPNLDTSQRSTTVVIHACIQT</sequence>
<feature type="chain" id="PRO_5025484495" description="Secreted protein" evidence="1">
    <location>
        <begin position="19"/>
        <end position="78"/>
    </location>
</feature>
<evidence type="ECO:0000313" key="3">
    <source>
        <dbReference type="Proteomes" id="UP000799437"/>
    </source>
</evidence>
<protein>
    <recommendedName>
        <fullName evidence="4">Secreted protein</fullName>
    </recommendedName>
</protein>
<evidence type="ECO:0000313" key="2">
    <source>
        <dbReference type="EMBL" id="KAF2760902.1"/>
    </source>
</evidence>
<organism evidence="2 3">
    <name type="scientific">Pseudovirgaria hyperparasitica</name>
    <dbReference type="NCBI Taxonomy" id="470096"/>
    <lineage>
        <taxon>Eukaryota</taxon>
        <taxon>Fungi</taxon>
        <taxon>Dikarya</taxon>
        <taxon>Ascomycota</taxon>
        <taxon>Pezizomycotina</taxon>
        <taxon>Dothideomycetes</taxon>
        <taxon>Dothideomycetes incertae sedis</taxon>
        <taxon>Acrospermales</taxon>
        <taxon>Acrospermaceae</taxon>
        <taxon>Pseudovirgaria</taxon>
    </lineage>
</organism>
<feature type="signal peptide" evidence="1">
    <location>
        <begin position="1"/>
        <end position="18"/>
    </location>
</feature>
<proteinExistence type="predicted"/>
<evidence type="ECO:0000256" key="1">
    <source>
        <dbReference type="SAM" id="SignalP"/>
    </source>
</evidence>
<dbReference type="GeneID" id="54484465"/>
<accession>A0A6A6WDJ2</accession>